<dbReference type="Gene3D" id="2.40.420.20">
    <property type="match status" value="1"/>
</dbReference>
<dbReference type="PANTHER" id="PTHR32347">
    <property type="entry name" value="EFFLUX SYSTEM COMPONENT YKNX-RELATED"/>
    <property type="match status" value="1"/>
</dbReference>
<name>A0A8J6JA02_9FIRM</name>
<feature type="compositionally biased region" description="Basic and acidic residues" evidence="3">
    <location>
        <begin position="368"/>
        <end position="383"/>
    </location>
</feature>
<feature type="region of interest" description="Disordered" evidence="3">
    <location>
        <begin position="368"/>
        <end position="387"/>
    </location>
</feature>
<proteinExistence type="predicted"/>
<dbReference type="PANTHER" id="PTHR32347:SF14">
    <property type="entry name" value="EFFLUX SYSTEM COMPONENT YKNX-RELATED"/>
    <property type="match status" value="1"/>
</dbReference>
<gene>
    <name evidence="4" type="ORF">H8S62_00855</name>
</gene>
<keyword evidence="2" id="KW-0175">Coiled coil</keyword>
<feature type="region of interest" description="Disordered" evidence="3">
    <location>
        <begin position="236"/>
        <end position="269"/>
    </location>
</feature>
<comment type="subcellular location">
    <subcellularLocation>
        <location evidence="1">Cell envelope</location>
    </subcellularLocation>
</comment>
<dbReference type="EMBL" id="JACOPQ010000001">
    <property type="protein sequence ID" value="MBC5735556.1"/>
    <property type="molecule type" value="Genomic_DNA"/>
</dbReference>
<evidence type="ECO:0000256" key="3">
    <source>
        <dbReference type="SAM" id="MobiDB-lite"/>
    </source>
</evidence>
<sequence length="689" mass="73377">MAFDLMERARTRAEQERLQLASGERPAPRMKHAVQRTAAKALAAFFVLMLVLTLLSRAADGVTVARVETQAAKSGVLTQRITAGGVIEAQGDLEITLPAGIRVTRIAAAKGQQVKAGDTLLELDLEALQSAIEKLENDIGLLDLKIANAAGGNSGASTDAILSAQDALDTAQVNLKNAQEDYERLKEGRGTAEERIQEDLRQAQADCDEAAAALEKSKVKAKEELVKAAQEKADAAKEALETTKESAQDAEDSAQQAVDSAQDQQSSNDSSYFAAVNTYNRAVEAVKQAQAELDELLANSPDDTAAIAAARSALLQAQSGQDQAEAGMNSLADAGSTIYKSLKRAKENLKSVQEKWAEKIQKAEREAAEAETKLAEAKEKTDMSEEPAVVSAQNALESAQRALQSAQRSAEDAGTSTEDQLLAAQRTIESAQRGVESAQRGLENARRQAENERLTNQNTRAQAEIERLGYVSQRRESQKKLDELKAVAEAGGRLAAPIDGTVLSILEETGTTQDGAKAAVLSRSDQGFQFEGSIPQKEAETLAVGDEGTLSFTKDGKSQNVRGVRITSIGMADDKGMVKVTAVLGDGAWPTGGSAKLEISKRSETYNTCLPLGALRSDADGKFVLVLREKQTVMGTEQTVVKVPVEVLAQDSENMAVEASALGWDDQVVTSANKPISEGDRVRLVTAGK</sequence>
<dbReference type="RefSeq" id="WP_186918201.1">
    <property type="nucleotide sequence ID" value="NZ_JACOPQ010000001.1"/>
</dbReference>
<dbReference type="AlphaFoldDB" id="A0A8J6JA02"/>
<feature type="compositionally biased region" description="Basic and acidic residues" evidence="3">
    <location>
        <begin position="236"/>
        <end position="247"/>
    </location>
</feature>
<dbReference type="GO" id="GO:0030313">
    <property type="term" value="C:cell envelope"/>
    <property type="evidence" value="ECO:0007669"/>
    <property type="project" value="UniProtKB-SubCell"/>
</dbReference>
<protein>
    <submittedName>
        <fullName evidence="4">Biotin/lipoyl-binding protein</fullName>
    </submittedName>
</protein>
<dbReference type="InterPro" id="IPR050465">
    <property type="entry name" value="UPF0194_transport"/>
</dbReference>
<feature type="compositionally biased region" description="Low complexity" evidence="3">
    <location>
        <begin position="253"/>
        <end position="269"/>
    </location>
</feature>
<evidence type="ECO:0000256" key="2">
    <source>
        <dbReference type="ARBA" id="ARBA00023054"/>
    </source>
</evidence>
<reference evidence="4" key="1">
    <citation type="submission" date="2020-08" db="EMBL/GenBank/DDBJ databases">
        <title>Genome public.</title>
        <authorList>
            <person name="Liu C."/>
            <person name="Sun Q."/>
        </authorList>
    </citation>
    <scope>NUCLEOTIDE SEQUENCE</scope>
    <source>
        <strain evidence="4">NSJ-52</strain>
    </source>
</reference>
<keyword evidence="5" id="KW-1185">Reference proteome</keyword>
<accession>A0A8J6JA02</accession>
<dbReference type="Proteomes" id="UP000607645">
    <property type="component" value="Unassembled WGS sequence"/>
</dbReference>
<evidence type="ECO:0000256" key="1">
    <source>
        <dbReference type="ARBA" id="ARBA00004196"/>
    </source>
</evidence>
<comment type="caution">
    <text evidence="4">The sequence shown here is derived from an EMBL/GenBank/DDBJ whole genome shotgun (WGS) entry which is preliminary data.</text>
</comment>
<evidence type="ECO:0000313" key="4">
    <source>
        <dbReference type="EMBL" id="MBC5735556.1"/>
    </source>
</evidence>
<evidence type="ECO:0000313" key="5">
    <source>
        <dbReference type="Proteomes" id="UP000607645"/>
    </source>
</evidence>
<organism evidence="4 5">
    <name type="scientific">Lawsonibacter faecis</name>
    <dbReference type="NCBI Taxonomy" id="2763052"/>
    <lineage>
        <taxon>Bacteria</taxon>
        <taxon>Bacillati</taxon>
        <taxon>Bacillota</taxon>
        <taxon>Clostridia</taxon>
        <taxon>Eubacteriales</taxon>
        <taxon>Oscillospiraceae</taxon>
        <taxon>Lawsonibacter</taxon>
    </lineage>
</organism>